<evidence type="ECO:0000313" key="2">
    <source>
        <dbReference type="Proteomes" id="UP000233469"/>
    </source>
</evidence>
<name>A0A2N1M7K6_9GLOM</name>
<proteinExistence type="predicted"/>
<sequence length="92" mass="10538">GWVNGYFEDNSADPNDCLSYYAPVDCDKYYEGEIDYTRTDIFDASRFPPLGGQVTLVMDIFAHCTFDTHFGGNTYCHQACEVNYSTVYYPQK</sequence>
<organism evidence="1 2">
    <name type="scientific">Rhizophagus irregularis</name>
    <dbReference type="NCBI Taxonomy" id="588596"/>
    <lineage>
        <taxon>Eukaryota</taxon>
        <taxon>Fungi</taxon>
        <taxon>Fungi incertae sedis</taxon>
        <taxon>Mucoromycota</taxon>
        <taxon>Glomeromycotina</taxon>
        <taxon>Glomeromycetes</taxon>
        <taxon>Glomerales</taxon>
        <taxon>Glomeraceae</taxon>
        <taxon>Rhizophagus</taxon>
    </lineage>
</organism>
<reference evidence="1 2" key="1">
    <citation type="submission" date="2016-04" db="EMBL/GenBank/DDBJ databases">
        <title>Genome analyses suggest a sexual origin of heterokaryosis in a supposedly ancient asexual fungus.</title>
        <authorList>
            <person name="Ropars J."/>
            <person name="Sedzielewska K."/>
            <person name="Noel J."/>
            <person name="Charron P."/>
            <person name="Farinelli L."/>
            <person name="Marton T."/>
            <person name="Kruger M."/>
            <person name="Pelin A."/>
            <person name="Brachmann A."/>
            <person name="Corradi N."/>
        </authorList>
    </citation>
    <scope>NUCLEOTIDE SEQUENCE [LARGE SCALE GENOMIC DNA]</scope>
    <source>
        <strain evidence="1 2">C2</strain>
    </source>
</reference>
<feature type="non-terminal residue" evidence="1">
    <location>
        <position position="1"/>
    </location>
</feature>
<comment type="caution">
    <text evidence="1">The sequence shown here is derived from an EMBL/GenBank/DDBJ whole genome shotgun (WGS) entry which is preliminary data.</text>
</comment>
<dbReference type="AlphaFoldDB" id="A0A2N1M7K6"/>
<dbReference type="VEuPathDB" id="FungiDB:FUN_006249"/>
<evidence type="ECO:0000313" key="1">
    <source>
        <dbReference type="EMBL" id="PKK57627.1"/>
    </source>
</evidence>
<dbReference type="EMBL" id="LLXL01004227">
    <property type="protein sequence ID" value="PKK57627.1"/>
    <property type="molecule type" value="Genomic_DNA"/>
</dbReference>
<dbReference type="VEuPathDB" id="FungiDB:RhiirA1_393837"/>
<protein>
    <submittedName>
        <fullName evidence="1">Uncharacterized protein</fullName>
    </submittedName>
</protein>
<reference evidence="1 2" key="2">
    <citation type="submission" date="2017-10" db="EMBL/GenBank/DDBJ databases">
        <title>Extensive intraspecific genome diversity in a model arbuscular mycorrhizal fungus.</title>
        <authorList>
            <person name="Chen E.C.H."/>
            <person name="Morin E."/>
            <person name="Baudet D."/>
            <person name="Noel J."/>
            <person name="Ndikumana S."/>
            <person name="Charron P."/>
            <person name="St-Onge C."/>
            <person name="Giorgi J."/>
            <person name="Grigoriev I.V."/>
            <person name="Roux C."/>
            <person name="Martin F.M."/>
            <person name="Corradi N."/>
        </authorList>
    </citation>
    <scope>NUCLEOTIDE SEQUENCE [LARGE SCALE GENOMIC DNA]</scope>
    <source>
        <strain evidence="1 2">C2</strain>
    </source>
</reference>
<dbReference type="Proteomes" id="UP000233469">
    <property type="component" value="Unassembled WGS sequence"/>
</dbReference>
<accession>A0A2N1M7K6</accession>
<gene>
    <name evidence="1" type="ORF">RhiirC2_797701</name>
</gene>